<feature type="compositionally biased region" description="Low complexity" evidence="7">
    <location>
        <begin position="538"/>
        <end position="560"/>
    </location>
</feature>
<evidence type="ECO:0000313" key="9">
    <source>
        <dbReference type="EMBL" id="CAG8480298.1"/>
    </source>
</evidence>
<reference evidence="9" key="1">
    <citation type="submission" date="2021-06" db="EMBL/GenBank/DDBJ databases">
        <authorList>
            <person name="Kallberg Y."/>
            <person name="Tangrot J."/>
            <person name="Rosling A."/>
        </authorList>
    </citation>
    <scope>NUCLEOTIDE SEQUENCE</scope>
    <source>
        <strain evidence="9">MA453B</strain>
    </source>
</reference>
<feature type="region of interest" description="Disordered" evidence="7">
    <location>
        <begin position="1522"/>
        <end position="1563"/>
    </location>
</feature>
<accession>A0A9N8ZAH1</accession>
<keyword evidence="5" id="KW-0966">Cell projection</keyword>
<dbReference type="PANTHER" id="PTHR39211">
    <property type="entry name" value="CHROMOSOME 7, WHOLE GENOME SHOTGUN SEQUENCE"/>
    <property type="match status" value="1"/>
</dbReference>
<feature type="compositionally biased region" description="Basic and acidic residues" evidence="7">
    <location>
        <begin position="1538"/>
        <end position="1548"/>
    </location>
</feature>
<evidence type="ECO:0000256" key="3">
    <source>
        <dbReference type="ARBA" id="ARBA00022490"/>
    </source>
</evidence>
<evidence type="ECO:0000256" key="4">
    <source>
        <dbReference type="ARBA" id="ARBA00023069"/>
    </source>
</evidence>
<dbReference type="GO" id="GO:0005929">
    <property type="term" value="C:cilium"/>
    <property type="evidence" value="ECO:0007669"/>
    <property type="project" value="UniProtKB-SubCell"/>
</dbReference>
<dbReference type="Pfam" id="PF22544">
    <property type="entry name" value="HYDIN_VesB_CFA65-like_Ig"/>
    <property type="match status" value="1"/>
</dbReference>
<evidence type="ECO:0000256" key="5">
    <source>
        <dbReference type="ARBA" id="ARBA00023273"/>
    </source>
</evidence>
<proteinExistence type="predicted"/>
<gene>
    <name evidence="9" type="ORF">DERYTH_LOCUS1892</name>
</gene>
<dbReference type="Proteomes" id="UP000789405">
    <property type="component" value="Unassembled WGS sequence"/>
</dbReference>
<keyword evidence="3" id="KW-0963">Cytoplasm</keyword>
<keyword evidence="6" id="KW-0175">Coiled coil</keyword>
<name>A0A9N8ZAH1_9GLOM</name>
<feature type="compositionally biased region" description="Low complexity" evidence="7">
    <location>
        <begin position="591"/>
        <end position="601"/>
    </location>
</feature>
<evidence type="ECO:0000313" key="10">
    <source>
        <dbReference type="Proteomes" id="UP000789405"/>
    </source>
</evidence>
<dbReference type="EMBL" id="CAJVPY010000562">
    <property type="protein sequence ID" value="CAG8480298.1"/>
    <property type="molecule type" value="Genomic_DNA"/>
</dbReference>
<dbReference type="Gene3D" id="2.60.40.10">
    <property type="entry name" value="Immunoglobulins"/>
    <property type="match status" value="3"/>
</dbReference>
<feature type="non-terminal residue" evidence="9">
    <location>
        <position position="3285"/>
    </location>
</feature>
<evidence type="ECO:0000259" key="8">
    <source>
        <dbReference type="Pfam" id="PF22544"/>
    </source>
</evidence>
<keyword evidence="4" id="KW-0969">Cilium</keyword>
<protein>
    <submittedName>
        <fullName evidence="9">14632_t:CDS:1</fullName>
    </submittedName>
</protein>
<feature type="domain" description="HYDIN/VesB/CFA65-like Ig-like" evidence="8">
    <location>
        <begin position="1692"/>
        <end position="1774"/>
    </location>
</feature>
<comment type="subcellular location">
    <subcellularLocation>
        <location evidence="1">Cell projection</location>
        <location evidence="1">Cilium</location>
    </subcellularLocation>
    <subcellularLocation>
        <location evidence="2">Cytoplasm</location>
    </subcellularLocation>
</comment>
<dbReference type="GO" id="GO:0005737">
    <property type="term" value="C:cytoplasm"/>
    <property type="evidence" value="ECO:0007669"/>
    <property type="project" value="UniProtKB-SubCell"/>
</dbReference>
<feature type="coiled-coil region" evidence="6">
    <location>
        <begin position="1431"/>
        <end position="1477"/>
    </location>
</feature>
<evidence type="ECO:0000256" key="1">
    <source>
        <dbReference type="ARBA" id="ARBA00004138"/>
    </source>
</evidence>
<evidence type="ECO:0000256" key="7">
    <source>
        <dbReference type="SAM" id="MobiDB-lite"/>
    </source>
</evidence>
<evidence type="ECO:0000256" key="2">
    <source>
        <dbReference type="ARBA" id="ARBA00004496"/>
    </source>
</evidence>
<keyword evidence="10" id="KW-1185">Reference proteome</keyword>
<comment type="caution">
    <text evidence="9">The sequence shown here is derived from an EMBL/GenBank/DDBJ whole genome shotgun (WGS) entry which is preliminary data.</text>
</comment>
<dbReference type="InterPro" id="IPR053879">
    <property type="entry name" value="HYDIN_VesB_CFA65-like_Ig"/>
</dbReference>
<dbReference type="InterPro" id="IPR013783">
    <property type="entry name" value="Ig-like_fold"/>
</dbReference>
<feature type="region of interest" description="Disordered" evidence="7">
    <location>
        <begin position="538"/>
        <end position="613"/>
    </location>
</feature>
<organism evidence="9 10">
    <name type="scientific">Dentiscutata erythropus</name>
    <dbReference type="NCBI Taxonomy" id="1348616"/>
    <lineage>
        <taxon>Eukaryota</taxon>
        <taxon>Fungi</taxon>
        <taxon>Fungi incertae sedis</taxon>
        <taxon>Mucoromycota</taxon>
        <taxon>Glomeromycotina</taxon>
        <taxon>Glomeromycetes</taxon>
        <taxon>Diversisporales</taxon>
        <taxon>Gigasporaceae</taxon>
        <taxon>Dentiscutata</taxon>
    </lineage>
</organism>
<evidence type="ECO:0000256" key="6">
    <source>
        <dbReference type="SAM" id="Coils"/>
    </source>
</evidence>
<dbReference type="OrthoDB" id="252265at2759"/>
<dbReference type="PANTHER" id="PTHR39211:SF1">
    <property type="entry name" value="ABNORMAL SPINDLE-LIKE MICROCEPHALY-ASSOCIATED PROTEIN ASH DOMAIN-CONTAINING PROTEIN"/>
    <property type="match status" value="1"/>
</dbReference>
<sequence length="3285" mass="370331">VLDFLYNNRSVAMATKISDKCLPLRSNSINQASSPLFELMNMPSRLMLEQVYLNGLHALRHFEIRNISQNTILIKLRSNLGSQIAFQLSNENLPELRPSSPVMKEINDSSTSTSPYISPVPENDILLGTKPEDPLTDITTNSVAAAAAGTFGDNVNGHQFNQLFNYVNHIDEVEIAPGCFRRVILSFLPDRRSKNRRSVADSSMTTDDISGVSIITMNPNRVEDSRVNANLFTPSLEENETFDFFEVNGLLFFFAYIIDKQDDNDINTHSLAPSIMEVDIGKDSEYIQFPSSDNKLSKSDIESVPYRDIETINGTSKADHQITVKLRSTVCRSVLWTDVGETGINFDDCVIDGVYFKDFTIWNRSEIELYWLLNTVDLSYSKREDWLKFTDYDTGELLDTKPIPSYSHRRIRIMFRPTEIGEFNYDLQLENANDPSNVLQSRIHSVVRSVLREESLAISSGNVLDFGDCCAGVWSKQQLVLKNVSERPLEIHFASENADVSFHLITNELMKYDNINKRAHIEDLEDITPLHHKFNEANVSNSSPMVNNVNSNSISEISVPGSEVSSRSMSPVAPAHESDGLISPENTSVVSEPSSETASRSASRHRTSVMEDSDLESSFSENFTARSFLISDSFRKSDIGIGDVDGFAQIEEVHLKPGKERTVQVSYRPEKDSSATDLNAILLTRRTFRIIVQYVPINASTTSLSTGGQGRKIIQCKARSCTSFIEVSPKEVNFGDTDVGTLKSMPILITNLSELTARVELRFDSKVLYCTRKEITIPPKLSTEVKLDMYPRKVNVEYRKQITVVNLQNRDNDQIIEVRSTNIDKNRVTFHSLFYRTLTSNGSNFIDFGYTVLNSPSIRTFTIDNISKKKLVLEITSSLADEIVMYQKRKKTDDLGNQGDVIMTDLTNSDNNFGGSGEIDSNNSKIEKREKLLGSICERRLVKKSPLTTDSSGTNNSSVVNATIQTEEAHSSISNKRFIPNTSDASLTESTTYNTDYLDLAGSTPIDLRRSPRRRQQKAPISKTTVIGVSPAIERIKESHSVPIATSGSGNASVLNISSTNIANATFDKSNTDIGDGNIGDESFVGKLDHDSESTSLILAKGSYAKNKAVDKYSFSNMSIDLLIAHLEAIDTTTPLLFPKPSVEENYVRRQISFKQELNKRISDHQIVPIKMVEIPPSGETQIVVIFTPKQVLRPNVQGLPKKCDAKVFIRLVDFDRDIQQPQFDGLLHGNQDQIPVRELMVNATLCRSYMILGQKNINFGIIDKGERRNKTILIQNRSEAPLLYFIRKSGSIASRDVVFGSGRLGVVRGYGNKEVEFTFKPKFAGQFYEKFIIENIQDHDNDQMLSVKADIRKQFNFLIQPSNIDFGACLINENAPIVKSITVSNNNKQSRIIEVRIDPRDLKFNACVGELNFILQEEVDGALSTGGILSKETEEKIEELEQKVKIARRKGHTSKAEQIEKQLETLRRGKLGIEETKTANELVNEIVTDNVSDLVSKEEKLSCASDEQQTISEEAFLGSLTNERPGENNFTQGKQPSHVEKMTDYPSKRVLSPNSNNRKDTKYKKTPTSIIFSIEPQTTKTVTLCFRTNSTIEETTDQRIPFEQITGKIHVHEHKNTDVVKTISFLAIIYYEYSSYLQVLNDASNNHENRPESEFPAIVTDISEQVVKERPNSYANPPENNENKEYLSENLGLDPAILNIGRLELNQSHNYYFKLSNRGDNLLEYEIIPENECSFFQIEEKHGKLSAQETRRIYFAVIATNIGRQKHSLTVRNCETQAKCSFTLHGYIHYAQYLSFPSLGDELNLGYCYVDHGRKYSQVTPLLVENITDEDIFISCQSNLSFQVSVFLDENCERGQVVETLLKKKTVMTVWVALQPNLLSGVPAASRKNSGNTGNSGNTSIATSIVDRNAIANGECRILIGGIKFSIQVKEADELQTMNSDPGAVDMKHKESGHELFPVITQTVKFTSLIGRSVLSVSDSLINLGSTTVVGETFYGSFTVRNMSSRLPLDYVVECSSGNINLDRSGGTLEGWECKYNSNESSSNNTMSSDVNEVICKNDINDKSSALINFRVTSCKYGLFQDKIIVTNKNNAGQVVEIEVRLFVDPNTLSFLTEDDNGMTKDSENLPIISWENVFTSVSNFGSNLSNLSVEGEVKGCVNKELQAFIQKERRATSIPLYEQSAEICNKSSTQTMQILPLSDLNVVIRWENIGAVKIQNDRIQHHYSPFKICGPLLELKPGDKARIYLSCPQPNSLTQEELNIISNGKNVSVQGVFFLIDEIQNLVVKLVDVCATFCVSKGELSTPTVNLGSIGYSNSWSDVQFRFSVRNTSDIPLNYELESPDYIEINDNSNNSNQVVALKHIVEPHVDQIITATLKPRLIPNFAAGERTFIVNVLNTYNPSNVLTLKVNSMLTELKFDRLTQGELVMPTLYHPIPSSDVPCDAWFTILNVSDQDIRFEIGVELKPDVSQFVKVDVLSRYSNSPLVGVVSISGNGSIEVRVRVYPIEERRIPCEYSYLTDYNSIIFGNLWVATKQNDNIDQKVAENIPIRGVITESVMFSTSPQRILFKTTWSSDGEITDEDHFKSQSISIHKQKVSSHISEEPSVTSDSEDAFVQNDSIIITNNSDKIPLSFGVQIEGPMEFSAKDINITPLDENGRGTVEAGQKLSLGVDFVNSAVAISEDIKIHIVDLLSLCGQKRTIFVSIESDTREHRSKTKRIPRSEDISDSVTFETVDFIHKPLPPLESRRTYLESSSDLPFITLRGCKRIGGAADPGDRYELDLGQQDLGSSSIVKKLTLENLTSQQISYRLKTVFENDKNWLNINRIEGTLETSLDAHTITLSFSTNARNIYSTYLIIENLNNPSDIKTIRVMMEVVARQNLRRGTNTPLPNNHVFDIYVNGVDISHTWIEMLNLFYGSEYSARSMVIYNRETVPLQFTFQTDLDYDDPTEIVFSTSRISAKLFKTLTVEPESNVRVYIYFRPLPSREIQKSLDNGLKDPELIEEKIIEIYVNCRLVKDYQQTVRLKAECKIPSLRVDYEDSALTGKICRQESNCNDDEFTVQFDQEFREIMIKNLLDTSLEYEIVNDTMYFSLDISHSNKEVAPKTDHRIIVRPNVKALLKNVESIRREKYIQEHVTVYNRNRPSENYWIPLRISFGYFTNFQLASGYKASYAFGVLENRTVHFLNNFNRNSQNLPLLSTCNDEDFKKKMLDLEFQYYYIVDQLVYYSTIKTGENWFQLASLLFGNQIFQDYGPAYLKKPNDGTNKVEKLWPPHLAKWVSFNIFI</sequence>